<accession>A0AAU9K2G9</accession>
<keyword evidence="3" id="KW-1185">Reference proteome</keyword>
<protein>
    <submittedName>
        <fullName evidence="2">Uncharacterized protein</fullName>
    </submittedName>
</protein>
<dbReference type="PANTHER" id="PTHR46518">
    <property type="entry name" value="COILED-COIL DOMAIN-CONTAINING PROTEIN 151"/>
    <property type="match status" value="1"/>
</dbReference>
<feature type="coiled-coil region" evidence="1">
    <location>
        <begin position="112"/>
        <end position="167"/>
    </location>
</feature>
<feature type="coiled-coil region" evidence="1">
    <location>
        <begin position="193"/>
        <end position="255"/>
    </location>
</feature>
<reference evidence="2" key="1">
    <citation type="submission" date="2021-09" db="EMBL/GenBank/DDBJ databases">
        <authorList>
            <consortium name="AG Swart"/>
            <person name="Singh M."/>
            <person name="Singh A."/>
            <person name="Seah K."/>
            <person name="Emmerich C."/>
        </authorList>
    </citation>
    <scope>NUCLEOTIDE SEQUENCE</scope>
    <source>
        <strain evidence="2">ATCC30299</strain>
    </source>
</reference>
<dbReference type="GO" id="GO:0097542">
    <property type="term" value="C:ciliary tip"/>
    <property type="evidence" value="ECO:0007669"/>
    <property type="project" value="TreeGrafter"/>
</dbReference>
<evidence type="ECO:0000313" key="2">
    <source>
        <dbReference type="EMBL" id="CAG9328160.1"/>
    </source>
</evidence>
<dbReference type="PANTHER" id="PTHR46518:SF1">
    <property type="entry name" value="OUTER DYNEIN ARM-DOCKING COMPLEX SUBUNIT 3"/>
    <property type="match status" value="1"/>
</dbReference>
<comment type="caution">
    <text evidence="2">The sequence shown here is derived from an EMBL/GenBank/DDBJ whole genome shotgun (WGS) entry which is preliminary data.</text>
</comment>
<dbReference type="GO" id="GO:0036158">
    <property type="term" value="P:outer dynein arm assembly"/>
    <property type="evidence" value="ECO:0007669"/>
    <property type="project" value="InterPro"/>
</dbReference>
<dbReference type="AlphaFoldDB" id="A0AAU9K2G9"/>
<feature type="coiled-coil region" evidence="1">
    <location>
        <begin position="350"/>
        <end position="377"/>
    </location>
</feature>
<dbReference type="InterPro" id="IPR033192">
    <property type="entry name" value="ODAD3"/>
</dbReference>
<sequence length="529" mass="62026">MIEINLLLTEIIDNNLWINKISMDNSEIFNLTAPATARWKKDSINATHISFNLANHRIIRQMVSTQDASKFLNSSVTQGDETQRVSKIEELKEVSSQLVFLRKRHDRNKADNGVYDNVLEKLKKELEQTEKMEARTGLKLDTMKEKAKEMEDRLREFKKKQDDAEMTRKAYEHIIERMKMTKINLEKRSLSLNKSLKNGQQTLREELDKQRRTREAKIQTKEALKNLEAYASREKSEKQEKLDIIEKDVKQKQETSRKREERFYRQLEIAEAAANEDRNMRALQMREGLLCHRLWFIYLQKKLKYEMERSSSIEEAFQQVRSITGLNDAQEMVEKYLTREQIYGDLMETINDSKQKIADYIQRNDEILEKINSLEMTKLEGNNPAKQMSQEATKSFQEISVEKDRLRRIRSVYENIKIWAGKNLRKLGGKPVNPDSKLIDQVITIKDKVKEALKRIKENNQTIISPNVAYPKNLTDLLPEKNLYRIRLLSSDLNQTEEDEGKLMQSLAQNNETPDIIARSQKSALANKP</sequence>
<keyword evidence="1" id="KW-0175">Coiled coil</keyword>
<name>A0AAU9K2G9_9CILI</name>
<organism evidence="2 3">
    <name type="scientific">Blepharisma stoltei</name>
    <dbReference type="NCBI Taxonomy" id="1481888"/>
    <lineage>
        <taxon>Eukaryota</taxon>
        <taxon>Sar</taxon>
        <taxon>Alveolata</taxon>
        <taxon>Ciliophora</taxon>
        <taxon>Postciliodesmatophora</taxon>
        <taxon>Heterotrichea</taxon>
        <taxon>Heterotrichida</taxon>
        <taxon>Blepharismidae</taxon>
        <taxon>Blepharisma</taxon>
    </lineage>
</organism>
<dbReference type="GO" id="GO:0035253">
    <property type="term" value="C:ciliary rootlet"/>
    <property type="evidence" value="ECO:0007669"/>
    <property type="project" value="TreeGrafter"/>
</dbReference>
<proteinExistence type="predicted"/>
<dbReference type="Proteomes" id="UP001162131">
    <property type="component" value="Unassembled WGS sequence"/>
</dbReference>
<dbReference type="GO" id="GO:0036064">
    <property type="term" value="C:ciliary basal body"/>
    <property type="evidence" value="ECO:0007669"/>
    <property type="project" value="TreeGrafter"/>
</dbReference>
<dbReference type="EMBL" id="CAJZBQ010000045">
    <property type="protein sequence ID" value="CAG9328160.1"/>
    <property type="molecule type" value="Genomic_DNA"/>
</dbReference>
<evidence type="ECO:0000256" key="1">
    <source>
        <dbReference type="SAM" id="Coils"/>
    </source>
</evidence>
<evidence type="ECO:0000313" key="3">
    <source>
        <dbReference type="Proteomes" id="UP001162131"/>
    </source>
</evidence>
<dbReference type="GO" id="GO:0003341">
    <property type="term" value="P:cilium movement"/>
    <property type="evidence" value="ECO:0007669"/>
    <property type="project" value="InterPro"/>
</dbReference>
<gene>
    <name evidence="2" type="ORF">BSTOLATCC_MIC45616</name>
</gene>